<accession>A0A9X1WRM2</accession>
<feature type="transmembrane region" description="Helical" evidence="1">
    <location>
        <begin position="57"/>
        <end position="77"/>
    </location>
</feature>
<organism evidence="2 3">
    <name type="scientific">Paenibacillus mangrovi</name>
    <dbReference type="NCBI Taxonomy" id="2931978"/>
    <lineage>
        <taxon>Bacteria</taxon>
        <taxon>Bacillati</taxon>
        <taxon>Bacillota</taxon>
        <taxon>Bacilli</taxon>
        <taxon>Bacillales</taxon>
        <taxon>Paenibacillaceae</taxon>
        <taxon>Paenibacillus</taxon>
    </lineage>
</organism>
<keyword evidence="1" id="KW-1133">Transmembrane helix</keyword>
<sequence length="207" mass="22761">MKRVLTVRAGYLYIFMGSLLLSGISLFLVYSTFAYVYAHVSPDSFGARTSHWLMNHIGRTPIAVFIFLTIFTAIFMLRSQKTADDMKSLLKAAEGLANKGSFQKLEVASLGELKELAAHLHHINQSGVPSPAGILPPPQVTNEAPAIPLGNDEIMALILRIRSLLRALDDVESIRNGPDDTGQFDMETVKREALGMERLLESLMTAS</sequence>
<dbReference type="RefSeq" id="WP_244725495.1">
    <property type="nucleotide sequence ID" value="NZ_JALIRP010000005.1"/>
</dbReference>
<proteinExistence type="predicted"/>
<evidence type="ECO:0000313" key="3">
    <source>
        <dbReference type="Proteomes" id="UP001139347"/>
    </source>
</evidence>
<evidence type="ECO:0000313" key="2">
    <source>
        <dbReference type="EMBL" id="MCJ8012670.1"/>
    </source>
</evidence>
<dbReference type="EMBL" id="JALIRP010000005">
    <property type="protein sequence ID" value="MCJ8012670.1"/>
    <property type="molecule type" value="Genomic_DNA"/>
</dbReference>
<reference evidence="2" key="1">
    <citation type="submission" date="2022-04" db="EMBL/GenBank/DDBJ databases">
        <title>Paenibacillus mangrovi sp. nov., a novel endophytic bacterium isolated from bark of Kandelia candel.</title>
        <authorList>
            <person name="Tuo L."/>
        </authorList>
    </citation>
    <scope>NUCLEOTIDE SEQUENCE</scope>
    <source>
        <strain evidence="2">KQZ6P-2</strain>
    </source>
</reference>
<keyword evidence="1" id="KW-0812">Transmembrane</keyword>
<dbReference type="Proteomes" id="UP001139347">
    <property type="component" value="Unassembled WGS sequence"/>
</dbReference>
<gene>
    <name evidence="2" type="ORF">MUG84_13110</name>
</gene>
<keyword evidence="1" id="KW-0472">Membrane</keyword>
<feature type="transmembrane region" description="Helical" evidence="1">
    <location>
        <begin position="12"/>
        <end position="37"/>
    </location>
</feature>
<evidence type="ECO:0000256" key="1">
    <source>
        <dbReference type="SAM" id="Phobius"/>
    </source>
</evidence>
<name>A0A9X1WRM2_9BACL</name>
<protein>
    <submittedName>
        <fullName evidence="2">Uncharacterized protein</fullName>
    </submittedName>
</protein>
<comment type="caution">
    <text evidence="2">The sequence shown here is derived from an EMBL/GenBank/DDBJ whole genome shotgun (WGS) entry which is preliminary data.</text>
</comment>
<dbReference type="AlphaFoldDB" id="A0A9X1WRM2"/>
<keyword evidence="3" id="KW-1185">Reference proteome</keyword>